<dbReference type="AlphaFoldDB" id="A0A8T0D5Y6"/>
<organism evidence="1 2">
    <name type="scientific">Paragonimus westermani</name>
    <dbReference type="NCBI Taxonomy" id="34504"/>
    <lineage>
        <taxon>Eukaryota</taxon>
        <taxon>Metazoa</taxon>
        <taxon>Spiralia</taxon>
        <taxon>Lophotrochozoa</taxon>
        <taxon>Platyhelminthes</taxon>
        <taxon>Trematoda</taxon>
        <taxon>Digenea</taxon>
        <taxon>Plagiorchiida</taxon>
        <taxon>Troglotremata</taxon>
        <taxon>Troglotrematidae</taxon>
        <taxon>Paragonimus</taxon>
    </lineage>
</organism>
<protein>
    <submittedName>
        <fullName evidence="1">Uncharacterized protein</fullName>
    </submittedName>
</protein>
<dbReference type="Proteomes" id="UP000699462">
    <property type="component" value="Unassembled WGS sequence"/>
</dbReference>
<proteinExistence type="predicted"/>
<feature type="non-terminal residue" evidence="1">
    <location>
        <position position="1"/>
    </location>
</feature>
<dbReference type="OrthoDB" id="10405667at2759"/>
<name>A0A8T0D5Y6_9TREM</name>
<reference evidence="1 2" key="1">
    <citation type="submission" date="2019-07" db="EMBL/GenBank/DDBJ databases">
        <title>Annotation for the trematode Paragonimus westermani.</title>
        <authorList>
            <person name="Choi Y.-J."/>
        </authorList>
    </citation>
    <scope>NUCLEOTIDE SEQUENCE [LARGE SCALE GENOMIC DNA]</scope>
    <source>
        <strain evidence="1">180907_Pwestermani</strain>
    </source>
</reference>
<evidence type="ECO:0000313" key="1">
    <source>
        <dbReference type="EMBL" id="KAF8562836.1"/>
    </source>
</evidence>
<evidence type="ECO:0000313" key="2">
    <source>
        <dbReference type="Proteomes" id="UP000699462"/>
    </source>
</evidence>
<comment type="caution">
    <text evidence="1">The sequence shown here is derived from an EMBL/GenBank/DDBJ whole genome shotgun (WGS) entry which is preliminary data.</text>
</comment>
<sequence length="117" mass="13353">TVVRSATPELGSDSLLRLLESAFHGWDNNSHTVLDEVEEDTGELWAPVDFNMVGYIRKNPSYKLFQILWSISSQINNHSTGCHVTVEPQDYKQKCCKFEYVHTLTGFVAQFSNHDCE</sequence>
<gene>
    <name evidence="1" type="ORF">P879_11928</name>
</gene>
<accession>A0A8T0D5Y6</accession>
<dbReference type="EMBL" id="JTDF01016673">
    <property type="protein sequence ID" value="KAF8562836.1"/>
    <property type="molecule type" value="Genomic_DNA"/>
</dbReference>
<keyword evidence="2" id="KW-1185">Reference proteome</keyword>